<reference evidence="1 3" key="1">
    <citation type="submission" date="2014-04" db="EMBL/GenBank/DDBJ databases">
        <title>Evolutionary Origins and Diversification of the Mycorrhizal Mutualists.</title>
        <authorList>
            <consortium name="DOE Joint Genome Institute"/>
            <consortium name="Mycorrhizal Genomics Consortium"/>
            <person name="Kohler A."/>
            <person name="Kuo A."/>
            <person name="Nagy L.G."/>
            <person name="Floudas D."/>
            <person name="Copeland A."/>
            <person name="Barry K.W."/>
            <person name="Cichocki N."/>
            <person name="Veneault-Fourrey C."/>
            <person name="LaButti K."/>
            <person name="Lindquist E.A."/>
            <person name="Lipzen A."/>
            <person name="Lundell T."/>
            <person name="Morin E."/>
            <person name="Murat C."/>
            <person name="Riley R."/>
            <person name="Ohm R."/>
            <person name="Sun H."/>
            <person name="Tunlid A."/>
            <person name="Henrissat B."/>
            <person name="Grigoriev I.V."/>
            <person name="Hibbett D.S."/>
            <person name="Martin F."/>
        </authorList>
    </citation>
    <scope>NUCLEOTIDE SEQUENCE [LARGE SCALE GENOMIC DNA]</scope>
    <source>
        <strain evidence="1 3">MD-312</strain>
    </source>
</reference>
<dbReference type="Proteomes" id="UP000053820">
    <property type="component" value="Unassembled WGS sequence"/>
</dbReference>
<dbReference type="EMBL" id="KN839853">
    <property type="protein sequence ID" value="KIJ62872.1"/>
    <property type="molecule type" value="Genomic_DNA"/>
</dbReference>
<dbReference type="AlphaFoldDB" id="A0A0C9UYE1"/>
<name>A0A0C9UYE1_9AGAM</name>
<proteinExistence type="predicted"/>
<keyword evidence="3" id="KW-1185">Reference proteome</keyword>
<protein>
    <submittedName>
        <fullName evidence="1">Uncharacterized protein</fullName>
    </submittedName>
</protein>
<gene>
    <name evidence="2" type="ORF">HYDPIDRAFT_113997</name>
    <name evidence="1" type="ORF">HYDPIDRAFT_120058</name>
</gene>
<evidence type="ECO:0000313" key="2">
    <source>
        <dbReference type="EMBL" id="KIJ62872.1"/>
    </source>
</evidence>
<evidence type="ECO:0000313" key="1">
    <source>
        <dbReference type="EMBL" id="KIJ58054.1"/>
    </source>
</evidence>
<feature type="non-terminal residue" evidence="1">
    <location>
        <position position="80"/>
    </location>
</feature>
<accession>A0A0C9UYE1</accession>
<organism evidence="1 3">
    <name type="scientific">Hydnomerulius pinastri MD-312</name>
    <dbReference type="NCBI Taxonomy" id="994086"/>
    <lineage>
        <taxon>Eukaryota</taxon>
        <taxon>Fungi</taxon>
        <taxon>Dikarya</taxon>
        <taxon>Basidiomycota</taxon>
        <taxon>Agaricomycotina</taxon>
        <taxon>Agaricomycetes</taxon>
        <taxon>Agaricomycetidae</taxon>
        <taxon>Boletales</taxon>
        <taxon>Boletales incertae sedis</taxon>
        <taxon>Leucogyrophana</taxon>
    </lineage>
</organism>
<dbReference type="HOGENOM" id="CLU_2596544_0_0_1"/>
<dbReference type="EMBL" id="KN840002">
    <property type="protein sequence ID" value="KIJ58054.1"/>
    <property type="molecule type" value="Genomic_DNA"/>
</dbReference>
<sequence>MSPQDLSADHVSYFSGCIRINANVLYDLAKIALLNGSFFLEQILAVVPFESRTIHVKIILHGTSTRNMLSKNYTLLFTNA</sequence>
<evidence type="ECO:0000313" key="3">
    <source>
        <dbReference type="Proteomes" id="UP000053820"/>
    </source>
</evidence>